<protein>
    <recommendedName>
        <fullName evidence="4">PIH1 N-terminal domain-containing protein</fullName>
    </recommendedName>
</protein>
<feature type="compositionally biased region" description="Polar residues" evidence="1">
    <location>
        <begin position="44"/>
        <end position="54"/>
    </location>
</feature>
<feature type="compositionally biased region" description="Basic and acidic residues" evidence="1">
    <location>
        <begin position="174"/>
        <end position="204"/>
    </location>
</feature>
<feature type="compositionally biased region" description="Low complexity" evidence="1">
    <location>
        <begin position="411"/>
        <end position="429"/>
    </location>
</feature>
<name>A0ABR3DNK9_NEUIN</name>
<dbReference type="InterPro" id="IPR008978">
    <property type="entry name" value="HSP20-like_chaperone"/>
</dbReference>
<dbReference type="EMBL" id="JAVLET010000001">
    <property type="protein sequence ID" value="KAL0474236.1"/>
    <property type="molecule type" value="Genomic_DNA"/>
</dbReference>
<feature type="region of interest" description="Disordered" evidence="1">
    <location>
        <begin position="466"/>
        <end position="538"/>
    </location>
</feature>
<feature type="compositionally biased region" description="Low complexity" evidence="1">
    <location>
        <begin position="285"/>
        <end position="299"/>
    </location>
</feature>
<gene>
    <name evidence="2" type="ORF">QR685DRAFT_576662</name>
</gene>
<dbReference type="Proteomes" id="UP001451303">
    <property type="component" value="Unassembled WGS sequence"/>
</dbReference>
<feature type="compositionally biased region" description="Basic and acidic residues" evidence="1">
    <location>
        <begin position="55"/>
        <end position="67"/>
    </location>
</feature>
<comment type="caution">
    <text evidence="2">The sequence shown here is derived from an EMBL/GenBank/DDBJ whole genome shotgun (WGS) entry which is preliminary data.</text>
</comment>
<organism evidence="2 3">
    <name type="scientific">Neurospora intermedia</name>
    <dbReference type="NCBI Taxonomy" id="5142"/>
    <lineage>
        <taxon>Eukaryota</taxon>
        <taxon>Fungi</taxon>
        <taxon>Dikarya</taxon>
        <taxon>Ascomycota</taxon>
        <taxon>Pezizomycotina</taxon>
        <taxon>Sordariomycetes</taxon>
        <taxon>Sordariomycetidae</taxon>
        <taxon>Sordariales</taxon>
        <taxon>Sordariaceae</taxon>
        <taxon>Neurospora</taxon>
    </lineage>
</organism>
<evidence type="ECO:0008006" key="4">
    <source>
        <dbReference type="Google" id="ProtNLM"/>
    </source>
</evidence>
<feature type="compositionally biased region" description="Acidic residues" evidence="1">
    <location>
        <begin position="256"/>
        <end position="268"/>
    </location>
</feature>
<feature type="compositionally biased region" description="Basic and acidic residues" evidence="1">
    <location>
        <begin position="269"/>
        <end position="283"/>
    </location>
</feature>
<feature type="compositionally biased region" description="Polar residues" evidence="1">
    <location>
        <begin position="21"/>
        <end position="37"/>
    </location>
</feature>
<dbReference type="Gene3D" id="2.60.40.790">
    <property type="match status" value="1"/>
</dbReference>
<feature type="region of interest" description="Disordered" evidence="1">
    <location>
        <begin position="1"/>
        <end position="108"/>
    </location>
</feature>
<feature type="region of interest" description="Disordered" evidence="1">
    <location>
        <begin position="165"/>
        <end position="230"/>
    </location>
</feature>
<feature type="compositionally biased region" description="Acidic residues" evidence="1">
    <location>
        <begin position="205"/>
        <end position="229"/>
    </location>
</feature>
<feature type="region of interest" description="Disordered" evidence="1">
    <location>
        <begin position="255"/>
        <end position="309"/>
    </location>
</feature>
<accession>A0ABR3DNK9</accession>
<feature type="region of interest" description="Disordered" evidence="1">
    <location>
        <begin position="411"/>
        <end position="451"/>
    </location>
</feature>
<reference evidence="2 3" key="1">
    <citation type="submission" date="2023-09" db="EMBL/GenBank/DDBJ databases">
        <title>Multi-omics analysis of a traditional fermented food reveals byproduct-associated fungal strains for waste-to-food upcycling.</title>
        <authorList>
            <consortium name="Lawrence Berkeley National Laboratory"/>
            <person name="Rekdal V.M."/>
            <person name="Villalobos-Escobedo J.M."/>
            <person name="Rodriguez-Valeron N."/>
            <person name="Garcia M.O."/>
            <person name="Vasquez D.P."/>
            <person name="Damayanti I."/>
            <person name="Sorensen P.M."/>
            <person name="Baidoo E.E."/>
            <person name="De Carvalho A.C."/>
            <person name="Riley R."/>
            <person name="Lipzen A."/>
            <person name="He G."/>
            <person name="Yan M."/>
            <person name="Haridas S."/>
            <person name="Daum C."/>
            <person name="Yoshinaga Y."/>
            <person name="Ng V."/>
            <person name="Grigoriev I.V."/>
            <person name="Munk R."/>
            <person name="Nuraida L."/>
            <person name="Wijaya C.H."/>
            <person name="Morales P.-C."/>
            <person name="Keasling J.D."/>
        </authorList>
    </citation>
    <scope>NUCLEOTIDE SEQUENCE [LARGE SCALE GENOMIC DNA]</scope>
    <source>
        <strain evidence="2 3">FGSC 2613</strain>
    </source>
</reference>
<evidence type="ECO:0000313" key="3">
    <source>
        <dbReference type="Proteomes" id="UP001451303"/>
    </source>
</evidence>
<proteinExistence type="predicted"/>
<keyword evidence="3" id="KW-1185">Reference proteome</keyword>
<evidence type="ECO:0000256" key="1">
    <source>
        <dbReference type="SAM" id="MobiDB-lite"/>
    </source>
</evidence>
<evidence type="ECO:0000313" key="2">
    <source>
        <dbReference type="EMBL" id="KAL0474236.1"/>
    </source>
</evidence>
<sequence length="613" mass="67272">METASSPQATLLRAPTFSLIHPSNFQSTATPSSTPVNYSRPLDPSTSTNNSQQPKTREEKGKDKEATENNEEEEQGNISAEIKTPEPQLQCRKGDDDDGDEDEEEEEDEYIEVFQVLANIARMKVFGERMNNAEGGALSGGLGKAGWYHEVQYFGMRGSLERIAGDGVSNNGESFKEGESEGHGDMGKEEREEKGQVEEEKGEEKGEEEEKEREEEEEGKETEDDDEENYVIVTFLPLGEQADSDDKSCYFVEVTSSDEEEDSDDDEGSKDNKDTENNKDKKGNVNRSESNNTTNNNSKKGNKNDDLDSDNDEWHDLHHHCHHCQSFHNIIITQTTTTTNPQRQSPPQLQEQGRIPLVNPSFEILQSSPTSFTIQLAIPGAKRRDISVAYDLSTNVLTLSGVLYQSVLSVEDSSSTSSSTSSSLGSESGTDSKSRPDAGINQGSQLKSNPEYEADLDLCSAYERASRPGRVGSGSGSVLLFGGYGEEQGEEEEEEGKQGGGGGDGDISSTDTDDSNNKQSQTQTQTQTPPPTTTERIPIRQIIDQVNFVIFCSPTPTSECRLSPSFTPEEQEQHKEVNLGKIKARLKDGMPTVVVPLAVEEEVENESMVGIAL</sequence>
<feature type="compositionally biased region" description="Acidic residues" evidence="1">
    <location>
        <begin position="96"/>
        <end position="108"/>
    </location>
</feature>